<dbReference type="PATRIC" id="fig|504832.7.peg.3125"/>
<organism evidence="3 4">
    <name type="scientific">Afipia carboxidovorans (strain ATCC 49405 / DSM 1227 / KCTC 32145 / OM5)</name>
    <name type="common">Oligotropha carboxidovorans</name>
    <dbReference type="NCBI Taxonomy" id="504832"/>
    <lineage>
        <taxon>Bacteria</taxon>
        <taxon>Pseudomonadati</taxon>
        <taxon>Pseudomonadota</taxon>
        <taxon>Alphaproteobacteria</taxon>
        <taxon>Hyphomicrobiales</taxon>
        <taxon>Nitrobacteraceae</taxon>
        <taxon>Afipia</taxon>
    </lineage>
</organism>
<dbReference type="PIRSF" id="PIRSF017082">
    <property type="entry name" value="YflP"/>
    <property type="match status" value="1"/>
</dbReference>
<accession>B6JBR5</accession>
<dbReference type="Gene3D" id="3.40.190.150">
    <property type="entry name" value="Bordetella uptake gene, domain 1"/>
    <property type="match status" value="1"/>
</dbReference>
<evidence type="ECO:0000256" key="2">
    <source>
        <dbReference type="SAM" id="SignalP"/>
    </source>
</evidence>
<dbReference type="HOGENOM" id="CLU_045683_1_2_5"/>
<name>B6JBR5_AFIC5</name>
<dbReference type="RefSeq" id="WP_012562161.1">
    <property type="nucleotide sequence ID" value="NC_011386.1"/>
</dbReference>
<dbReference type="STRING" id="504832.OCA5_c29620"/>
<dbReference type="AlphaFoldDB" id="B6JBR5"/>
<dbReference type="SUPFAM" id="SSF53850">
    <property type="entry name" value="Periplasmic binding protein-like II"/>
    <property type="match status" value="1"/>
</dbReference>
<feature type="signal peptide" evidence="2">
    <location>
        <begin position="1"/>
        <end position="24"/>
    </location>
</feature>
<sequence>MKRGIGWFVTCIAMLMASVQFVSAQNLPQQIKIIVPFPPGGPTDVLARYIAQGLSENLKRTVFVENRPGANATVGAEQVARAAPDGSTLLFNATHQVVTPALFKKLPYDTEKDFTAVGLAATVPNALVVNPNFEAKTLAELIALAKKEPGKLSYGSFGGSNQLAAELFKKMAGVDIVHIPYKGQAPAMNDVVAGHLPMMFDSLPTSLPVAEGGRARILAVTSAERSKSLPDVPTIAEAGNLPGYEANAWFGLFMPAAEGSAVQKDLAKAMADVLARKDIQEKFIALGATPGTLMGDDFTKFVHAELKKWRKVVDDAGIERQ</sequence>
<keyword evidence="2" id="KW-0732">Signal</keyword>
<reference evidence="3 4" key="1">
    <citation type="journal article" date="2011" name="J. Bacteriol.">
        <title>Complete genome sequences of the chemolithoautotrophic Oligotropha carboxidovorans strains OM4 and OM5.</title>
        <authorList>
            <person name="Volland S."/>
            <person name="Rachinger M."/>
            <person name="Strittmatter A."/>
            <person name="Daniel R."/>
            <person name="Gottschalk G."/>
            <person name="Meyer O."/>
        </authorList>
    </citation>
    <scope>NUCLEOTIDE SEQUENCE [LARGE SCALE GENOMIC DNA]</scope>
    <source>
        <strain evidence="4">ATCC 49405 / DSM 1227 / KCTC 32145 / OM5</strain>
    </source>
</reference>
<evidence type="ECO:0000313" key="4">
    <source>
        <dbReference type="Proteomes" id="UP000007730"/>
    </source>
</evidence>
<dbReference type="PANTHER" id="PTHR42928">
    <property type="entry name" value="TRICARBOXYLATE-BINDING PROTEIN"/>
    <property type="match status" value="1"/>
</dbReference>
<keyword evidence="4" id="KW-1185">Reference proteome</keyword>
<dbReference type="InterPro" id="IPR042100">
    <property type="entry name" value="Bug_dom1"/>
</dbReference>
<protein>
    <submittedName>
        <fullName evidence="3">Bordetella uptake protein</fullName>
    </submittedName>
</protein>
<dbReference type="Pfam" id="PF03401">
    <property type="entry name" value="TctC"/>
    <property type="match status" value="1"/>
</dbReference>
<dbReference type="Proteomes" id="UP000007730">
    <property type="component" value="Chromosome"/>
</dbReference>
<dbReference type="CDD" id="cd13578">
    <property type="entry name" value="PBP2_Bug27"/>
    <property type="match status" value="1"/>
</dbReference>
<dbReference type="OrthoDB" id="7250553at2"/>
<dbReference type="PANTHER" id="PTHR42928:SF5">
    <property type="entry name" value="BLR1237 PROTEIN"/>
    <property type="match status" value="1"/>
</dbReference>
<gene>
    <name evidence="3" type="ordered locus">OCA5_c29620</name>
</gene>
<dbReference type="Gene3D" id="3.40.190.10">
    <property type="entry name" value="Periplasmic binding protein-like II"/>
    <property type="match status" value="1"/>
</dbReference>
<dbReference type="eggNOG" id="COG3181">
    <property type="taxonomic scope" value="Bacteria"/>
</dbReference>
<dbReference type="KEGG" id="ocg:OCA5_c29620"/>
<evidence type="ECO:0000313" key="3">
    <source>
        <dbReference type="EMBL" id="AEI07653.1"/>
    </source>
</evidence>
<dbReference type="EMBL" id="CP002826">
    <property type="protein sequence ID" value="AEI07653.1"/>
    <property type="molecule type" value="Genomic_DNA"/>
</dbReference>
<dbReference type="InterPro" id="IPR005064">
    <property type="entry name" value="BUG"/>
</dbReference>
<feature type="chain" id="PRO_5002846849" evidence="2">
    <location>
        <begin position="25"/>
        <end position="321"/>
    </location>
</feature>
<comment type="similarity">
    <text evidence="1">Belongs to the UPF0065 (bug) family.</text>
</comment>
<dbReference type="KEGG" id="oca:OCAR_4996"/>
<evidence type="ECO:0000256" key="1">
    <source>
        <dbReference type="ARBA" id="ARBA00006987"/>
    </source>
</evidence>
<proteinExistence type="inferred from homology"/>